<dbReference type="InterPro" id="IPR000408">
    <property type="entry name" value="Reg_chr_condens"/>
</dbReference>
<feature type="repeat" description="RCC1" evidence="21">
    <location>
        <begin position="315"/>
        <end position="368"/>
    </location>
</feature>
<keyword evidence="19" id="KW-0844">Vision</keyword>
<keyword evidence="11" id="KW-0970">Cilium biogenesis/degradation</keyword>
<keyword evidence="16" id="KW-0966">Cell projection</keyword>
<feature type="compositionally biased region" description="Acidic residues" evidence="22">
    <location>
        <begin position="1163"/>
        <end position="1173"/>
    </location>
</feature>
<dbReference type="GO" id="GO:0007601">
    <property type="term" value="P:visual perception"/>
    <property type="evidence" value="ECO:0007669"/>
    <property type="project" value="UniProtKB-KW"/>
</dbReference>
<evidence type="ECO:0000256" key="5">
    <source>
        <dbReference type="ARBA" id="ARBA00022481"/>
    </source>
</evidence>
<feature type="region of interest" description="Disordered" evidence="22">
    <location>
        <begin position="511"/>
        <end position="542"/>
    </location>
</feature>
<gene>
    <name evidence="25" type="primary">rpgrb</name>
</gene>
<feature type="repeat" description="RCC1" evidence="21">
    <location>
        <begin position="160"/>
        <end position="209"/>
    </location>
</feature>
<comment type="subcellular location">
    <subcellularLocation>
        <location evidence="1">Cytoplasm</location>
        <location evidence="1">Cytoskeleton</location>
        <location evidence="1">Cilium basal body</location>
    </subcellularLocation>
    <subcellularLocation>
        <location evidence="4">Cytoplasm</location>
        <location evidence="4">Cytoskeleton</location>
        <location evidence="4">Flagellum axoneme</location>
    </subcellularLocation>
    <subcellularLocation>
        <location evidence="2">Cytoplasm</location>
        <location evidence="2">Cytoskeleton</location>
        <location evidence="2">Microtubule organizing center</location>
        <location evidence="2">Centrosome</location>
    </subcellularLocation>
    <subcellularLocation>
        <location evidence="3">Golgi apparatus</location>
    </subcellularLocation>
</comment>
<dbReference type="InterPro" id="IPR058923">
    <property type="entry name" value="RCC1-like_dom"/>
</dbReference>
<evidence type="ECO:0000256" key="15">
    <source>
        <dbReference type="ARBA" id="ARBA00023212"/>
    </source>
</evidence>
<evidence type="ECO:0000256" key="20">
    <source>
        <dbReference type="ARBA" id="ARBA00073293"/>
    </source>
</evidence>
<organism evidence="24 25">
    <name type="scientific">Carassius auratus</name>
    <name type="common">Goldfish</name>
    <dbReference type="NCBI Taxonomy" id="7957"/>
    <lineage>
        <taxon>Eukaryota</taxon>
        <taxon>Metazoa</taxon>
        <taxon>Chordata</taxon>
        <taxon>Craniata</taxon>
        <taxon>Vertebrata</taxon>
        <taxon>Euteleostomi</taxon>
        <taxon>Actinopterygii</taxon>
        <taxon>Neopterygii</taxon>
        <taxon>Teleostei</taxon>
        <taxon>Ostariophysi</taxon>
        <taxon>Cypriniformes</taxon>
        <taxon>Cyprinidae</taxon>
        <taxon>Cyprininae</taxon>
        <taxon>Carassius</taxon>
    </lineage>
</organism>
<feature type="compositionally biased region" description="Acidic residues" evidence="22">
    <location>
        <begin position="948"/>
        <end position="960"/>
    </location>
</feature>
<keyword evidence="8" id="KW-0716">Sensory transduction</keyword>
<keyword evidence="17" id="KW-0449">Lipoprotein</keyword>
<feature type="compositionally biased region" description="Low complexity" evidence="22">
    <location>
        <begin position="562"/>
        <end position="576"/>
    </location>
</feature>
<dbReference type="SUPFAM" id="SSF50985">
    <property type="entry name" value="RCC1/BLIP-II"/>
    <property type="match status" value="1"/>
</dbReference>
<feature type="repeat" description="RCC1" evidence="21">
    <location>
        <begin position="107"/>
        <end position="159"/>
    </location>
</feature>
<feature type="repeat" description="RCC1" evidence="21">
    <location>
        <begin position="210"/>
        <end position="262"/>
    </location>
</feature>
<evidence type="ECO:0000256" key="7">
    <source>
        <dbReference type="ARBA" id="ARBA00022553"/>
    </source>
</evidence>
<feature type="compositionally biased region" description="Acidic residues" evidence="22">
    <location>
        <begin position="970"/>
        <end position="981"/>
    </location>
</feature>
<evidence type="ECO:0000256" key="4">
    <source>
        <dbReference type="ARBA" id="ARBA00004611"/>
    </source>
</evidence>
<feature type="compositionally biased region" description="Basic and acidic residues" evidence="22">
    <location>
        <begin position="470"/>
        <end position="485"/>
    </location>
</feature>
<proteinExistence type="predicted"/>
<evidence type="ECO:0000256" key="10">
    <source>
        <dbReference type="ARBA" id="ARBA00022737"/>
    </source>
</evidence>
<feature type="compositionally biased region" description="Polar residues" evidence="22">
    <location>
        <begin position="880"/>
        <end position="893"/>
    </location>
</feature>
<dbReference type="PRINTS" id="PR00633">
    <property type="entry name" value="RCCNDNSATION"/>
</dbReference>
<protein>
    <recommendedName>
        <fullName evidence="20">X-linked retinitis pigmentosa GTPase regulator</fullName>
    </recommendedName>
</protein>
<feature type="region of interest" description="Disordered" evidence="22">
    <location>
        <begin position="449"/>
        <end position="485"/>
    </location>
</feature>
<evidence type="ECO:0000256" key="1">
    <source>
        <dbReference type="ARBA" id="ARBA00004120"/>
    </source>
</evidence>
<evidence type="ECO:0000256" key="6">
    <source>
        <dbReference type="ARBA" id="ARBA00022490"/>
    </source>
</evidence>
<evidence type="ECO:0000313" key="25">
    <source>
        <dbReference type="RefSeq" id="XP_026077255.1"/>
    </source>
</evidence>
<dbReference type="Gene3D" id="2.130.10.30">
    <property type="entry name" value="Regulator of chromosome condensation 1/beta-lactamase-inhibitor protein II"/>
    <property type="match status" value="1"/>
</dbReference>
<dbReference type="GO" id="GO:0005794">
    <property type="term" value="C:Golgi apparatus"/>
    <property type="evidence" value="ECO:0007669"/>
    <property type="project" value="UniProtKB-SubCell"/>
</dbReference>
<feature type="repeat" description="RCC1" evidence="21">
    <location>
        <begin position="262"/>
        <end position="314"/>
    </location>
</feature>
<dbReference type="InterPro" id="IPR009091">
    <property type="entry name" value="RCC1/BLIP-II"/>
</dbReference>
<feature type="compositionally biased region" description="Basic and acidic residues" evidence="22">
    <location>
        <begin position="634"/>
        <end position="664"/>
    </location>
</feature>
<keyword evidence="5" id="KW-0488">Methylation</keyword>
<keyword evidence="6" id="KW-0963">Cytoplasm</keyword>
<feature type="region of interest" description="Disordered" evidence="22">
    <location>
        <begin position="601"/>
        <end position="815"/>
    </location>
</feature>
<feature type="compositionally biased region" description="Basic and acidic residues" evidence="22">
    <location>
        <begin position="896"/>
        <end position="906"/>
    </location>
</feature>
<feature type="domain" description="RCC1-like" evidence="23">
    <location>
        <begin position="12"/>
        <end position="204"/>
    </location>
</feature>
<feature type="region of interest" description="Disordered" evidence="22">
    <location>
        <begin position="560"/>
        <end position="587"/>
    </location>
</feature>
<dbReference type="RefSeq" id="XP_026077255.1">
    <property type="nucleotide sequence ID" value="XM_026221470.1"/>
</dbReference>
<dbReference type="CTD" id="557752"/>
<evidence type="ECO:0000256" key="12">
    <source>
        <dbReference type="ARBA" id="ARBA00022846"/>
    </source>
</evidence>
<dbReference type="FunFam" id="2.130.10.30:FF:000013">
    <property type="entry name" value="Retinitis pigmentosa GTPase regulator isoform 1"/>
    <property type="match status" value="1"/>
</dbReference>
<evidence type="ECO:0000256" key="19">
    <source>
        <dbReference type="ARBA" id="ARBA00023305"/>
    </source>
</evidence>
<feature type="compositionally biased region" description="Acidic residues" evidence="22">
    <location>
        <begin position="1003"/>
        <end position="1012"/>
    </location>
</feature>
<evidence type="ECO:0000256" key="16">
    <source>
        <dbReference type="ARBA" id="ARBA00023273"/>
    </source>
</evidence>
<feature type="region of interest" description="Disordered" evidence="22">
    <location>
        <begin position="868"/>
        <end position="1474"/>
    </location>
</feature>
<feature type="compositionally biased region" description="Acidic residues" evidence="22">
    <location>
        <begin position="1025"/>
        <end position="1042"/>
    </location>
</feature>
<dbReference type="Pfam" id="PF25390">
    <property type="entry name" value="WD40_RLD"/>
    <property type="match status" value="1"/>
</dbReference>
<feature type="compositionally biased region" description="Basic and acidic residues" evidence="22">
    <location>
        <begin position="1146"/>
        <end position="1162"/>
    </location>
</feature>
<feature type="compositionally biased region" description="Basic and acidic residues" evidence="22">
    <location>
        <begin position="1413"/>
        <end position="1428"/>
    </location>
</feature>
<feature type="compositionally biased region" description="Acidic residues" evidence="22">
    <location>
        <begin position="1051"/>
        <end position="1067"/>
    </location>
</feature>
<dbReference type="PROSITE" id="PS50012">
    <property type="entry name" value="RCC1_3"/>
    <property type="match status" value="7"/>
</dbReference>
<dbReference type="PANTHER" id="PTHR22872">
    <property type="entry name" value="BTK-BINDING PROTEIN-RELATED"/>
    <property type="match status" value="1"/>
</dbReference>
<evidence type="ECO:0000256" key="14">
    <source>
        <dbReference type="ARBA" id="ARBA00023069"/>
    </source>
</evidence>
<keyword evidence="24" id="KW-1185">Reference proteome</keyword>
<evidence type="ECO:0000256" key="9">
    <source>
        <dbReference type="ARBA" id="ARBA00022658"/>
    </source>
</evidence>
<evidence type="ECO:0000256" key="8">
    <source>
        <dbReference type="ARBA" id="ARBA00022606"/>
    </source>
</evidence>
<evidence type="ECO:0000256" key="11">
    <source>
        <dbReference type="ARBA" id="ARBA00022794"/>
    </source>
</evidence>
<dbReference type="GO" id="GO:0005813">
    <property type="term" value="C:centrosome"/>
    <property type="evidence" value="ECO:0007669"/>
    <property type="project" value="UniProtKB-SubCell"/>
</dbReference>
<evidence type="ECO:0000256" key="22">
    <source>
        <dbReference type="SAM" id="MobiDB-lite"/>
    </source>
</evidence>
<keyword evidence="10" id="KW-0677">Repeat</keyword>
<feature type="compositionally biased region" description="Basic and acidic residues" evidence="22">
    <location>
        <begin position="677"/>
        <end position="688"/>
    </location>
</feature>
<keyword evidence="7" id="KW-0597">Phosphoprotein</keyword>
<dbReference type="OrthoDB" id="10253607at2759"/>
<feature type="repeat" description="RCC1" evidence="21">
    <location>
        <begin position="55"/>
        <end position="106"/>
    </location>
</feature>
<dbReference type="InterPro" id="IPR051625">
    <property type="entry name" value="Signaling_Regulatory_Domain"/>
</dbReference>
<feature type="compositionally biased region" description="Polar residues" evidence="22">
    <location>
        <begin position="749"/>
        <end position="758"/>
    </location>
</feature>
<feature type="compositionally biased region" description="Basic and acidic residues" evidence="22">
    <location>
        <begin position="525"/>
        <end position="542"/>
    </location>
</feature>
<keyword evidence="14" id="KW-0969">Cilium</keyword>
<keyword evidence="12" id="KW-0282">Flagellum</keyword>
<keyword evidence="18" id="KW-0636">Prenylation</keyword>
<evidence type="ECO:0000313" key="24">
    <source>
        <dbReference type="Proteomes" id="UP000515129"/>
    </source>
</evidence>
<feature type="compositionally biased region" description="Acidic residues" evidence="22">
    <location>
        <begin position="1196"/>
        <end position="1214"/>
    </location>
</feature>
<feature type="compositionally biased region" description="Basic and acidic residues" evidence="22">
    <location>
        <begin position="923"/>
        <end position="935"/>
    </location>
</feature>
<evidence type="ECO:0000256" key="17">
    <source>
        <dbReference type="ARBA" id="ARBA00023288"/>
    </source>
</evidence>
<evidence type="ECO:0000256" key="18">
    <source>
        <dbReference type="ARBA" id="ARBA00023289"/>
    </source>
</evidence>
<evidence type="ECO:0000256" key="21">
    <source>
        <dbReference type="PROSITE-ProRule" id="PRU00235"/>
    </source>
</evidence>
<dbReference type="GO" id="GO:0030030">
    <property type="term" value="P:cell projection organization"/>
    <property type="evidence" value="ECO:0007669"/>
    <property type="project" value="UniProtKB-KW"/>
</dbReference>
<dbReference type="GO" id="GO:0005085">
    <property type="term" value="F:guanyl-nucleotide exchange factor activity"/>
    <property type="evidence" value="ECO:0007669"/>
    <property type="project" value="UniProtKB-KW"/>
</dbReference>
<feature type="compositionally biased region" description="Low complexity" evidence="22">
    <location>
        <begin position="1429"/>
        <end position="1439"/>
    </location>
</feature>
<feature type="compositionally biased region" description="Polar residues" evidence="22">
    <location>
        <begin position="775"/>
        <end position="788"/>
    </location>
</feature>
<keyword evidence="15" id="KW-0206">Cytoskeleton</keyword>
<feature type="compositionally biased region" description="Acidic residues" evidence="22">
    <location>
        <begin position="1093"/>
        <end position="1114"/>
    </location>
</feature>
<feature type="repeat" description="RCC1" evidence="21">
    <location>
        <begin position="13"/>
        <end position="54"/>
    </location>
</feature>
<name>A0A6P6KYB6_CARAU</name>
<evidence type="ECO:0000256" key="3">
    <source>
        <dbReference type="ARBA" id="ARBA00004555"/>
    </source>
</evidence>
<dbReference type="PANTHER" id="PTHR22872:SF9">
    <property type="entry name" value="X-LINKED RETINITIS PIGMENTOSA GTPASE REGULATOR"/>
    <property type="match status" value="1"/>
</dbReference>
<dbReference type="Proteomes" id="UP000515129">
    <property type="component" value="Chromosome 36"/>
</dbReference>
<evidence type="ECO:0000256" key="2">
    <source>
        <dbReference type="ARBA" id="ARBA00004300"/>
    </source>
</evidence>
<reference evidence="25" key="1">
    <citation type="submission" date="2025-08" db="UniProtKB">
        <authorList>
            <consortium name="RefSeq"/>
        </authorList>
    </citation>
    <scope>IDENTIFICATION</scope>
    <source>
        <strain evidence="25">Wakin</strain>
        <tissue evidence="25">Muscle</tissue>
    </source>
</reference>
<keyword evidence="9" id="KW-0344">Guanine-nucleotide releasing factor</keyword>
<feature type="compositionally biased region" description="Basic and acidic residues" evidence="22">
    <location>
        <begin position="714"/>
        <end position="736"/>
    </location>
</feature>
<accession>A0A6P6KYB6</accession>
<dbReference type="Pfam" id="PF00415">
    <property type="entry name" value="RCC1"/>
    <property type="match status" value="3"/>
</dbReference>
<evidence type="ECO:0000259" key="23">
    <source>
        <dbReference type="Pfam" id="PF25390"/>
    </source>
</evidence>
<sequence>MAGETEDEIPESGAVFTFGKSKFADNAPSKFWLKNDVPLRISCGDEHTALVTENGKLFVFGSNNWGQLGLGTKTTVNKPTCVKALKSERVKLAACGRTHTLVYTSRGNLYASGGNNEGQLGLGDCDDRTSFHLVDFFSKHEPVKMLSAGSNTSAALTQDGRLFMWGDNSEGQIGLGKESNSLNPREVSVGKRVSWVSCGYYHSAFVTVDGALYTFGEKDSGKLGLSTEKLASHKVPQQVTGISDKVVQVSCGGGHTVALTDHEVYSFGLGQFGQLGHGTFIFESRLPRVVEHFRRGRVKHVECGENHTALITDSGLLYTFGDGRHGKLGLGEENFTNQFKPTLCPRFLDYCVHSVTCGGCHMLVLAKPRPEGSEDLILEEDDVTEDYFEKSYTELLGDTHSQSTLNRSLSARVRRRERERSPDQFGQMFRTLPALGGNQLSASLSVPSQIHHSHSKQPGKIPHNSLKIPGKREKSLDDRSSVEDCESVKDLGETADLLNLTHIMKMDPSDKTLTLSPMEKKKVKVVKEHGKEKGKPRDDSALYRKQAELLARKALPTELLRSSSGSSVIGDSLGSGTPDKSPKRHGQDKENLLIALEDRRAAHPQAARSNIRMGTDISRAGSKSFQPKHKQLIKSRDKVPGKDAGNKEQMLEKEHSKVEAESKKVAHKLKGSTKPNQDGKTKPKDRPLDVSSRFQKVVGKEKEVKMKPIIVVEQFHEQTMHEDQDQAGKKISKEISPKAQRLKAKMNPRTENQSFVTQSKKSDSKKDSKSKKTTQEISTSSLSSCQEDISTKKTKRSKAEQSQLLVGDTRKGPTIVSEAAFKSGSVSESEQMKENPITKVTSFLQDVGKESPARLLGETAISQLLSQSIPQGMPKHSSKQRTLSDVSSLSESFEVSGKEETREAKRTAITINVKAEPETSDGNLERTSTESKTELHSGVGTNRRSEEEGGEESDEEEERESEGLVNREVESEEVDDQEEESESKTLANDDAVHDDTTTKASSEDEEREEEEEKRESEATENVVSEAEEEESHGIEDEEEETSEISRKSEEESGEDEDESKSSEEDEDDSKKSEKEESGEDEDESKTSEKEKSAEDEDESKTSEEEESGEDEDEDVSKTCEKEESGEDEDESKTTEKEESGEEEDESKTTEKEEKDEDESKTSEEEESGEEEDESKTSEKEESGEEEDESKTSEKEESGEDEDESKTSEEEESGEESQGKIEEESDGEDEESEEKDEEESEVEGDSEAEEDEDGEKTSKEEEEDSEEQDSESEDDEDEGESESEAEEEESEEDKEEEESEEDKEESDEDKEESGESEGDTEDDEEGESDEDEAMSEEEEEEEEEESENEEEEEQDSKDKEEEENEEEAAEEESEDREETEEAEDQEGEEEDDQEEGEEGKEEEEEQEEEEEEEEKKAKGKLEKASESTKPKSSVKTSKPPSKAKRARAQDDQSDDESHESKQFWDDVLPQYLSLK</sequence>
<dbReference type="GO" id="GO:0005929">
    <property type="term" value="C:cilium"/>
    <property type="evidence" value="ECO:0007669"/>
    <property type="project" value="UniProtKB-ARBA"/>
</dbReference>
<dbReference type="PROSITE" id="PS00626">
    <property type="entry name" value="RCC1_2"/>
    <property type="match status" value="3"/>
</dbReference>
<feature type="compositionally biased region" description="Acidic residues" evidence="22">
    <location>
        <begin position="1222"/>
        <end position="1412"/>
    </location>
</feature>
<keyword evidence="13" id="KW-0333">Golgi apparatus</keyword>
<evidence type="ECO:0000256" key="13">
    <source>
        <dbReference type="ARBA" id="ARBA00023034"/>
    </source>
</evidence>